<evidence type="ECO:0000313" key="4">
    <source>
        <dbReference type="Proteomes" id="UP001459277"/>
    </source>
</evidence>
<gene>
    <name evidence="3" type="ORF">SO802_008204</name>
</gene>
<dbReference type="PANTHER" id="PTHR47074:SF48">
    <property type="entry name" value="POLYNUCLEOTIDYL TRANSFERASE, RIBONUCLEASE H-LIKE SUPERFAMILY PROTEIN"/>
    <property type="match status" value="1"/>
</dbReference>
<dbReference type="SUPFAM" id="SSF53098">
    <property type="entry name" value="Ribonuclease H-like"/>
    <property type="match status" value="1"/>
</dbReference>
<keyword evidence="1" id="KW-1133">Transmembrane helix</keyword>
<dbReference type="InterPro" id="IPR036397">
    <property type="entry name" value="RNaseH_sf"/>
</dbReference>
<keyword evidence="1" id="KW-0472">Membrane</keyword>
<dbReference type="GO" id="GO:0003676">
    <property type="term" value="F:nucleic acid binding"/>
    <property type="evidence" value="ECO:0007669"/>
    <property type="project" value="InterPro"/>
</dbReference>
<dbReference type="CDD" id="cd06222">
    <property type="entry name" value="RNase_H_like"/>
    <property type="match status" value="1"/>
</dbReference>
<comment type="caution">
    <text evidence="3">The sequence shown here is derived from an EMBL/GenBank/DDBJ whole genome shotgun (WGS) entry which is preliminary data.</text>
</comment>
<accession>A0AAW2D8H8</accession>
<dbReference type="Proteomes" id="UP001459277">
    <property type="component" value="Unassembled WGS sequence"/>
</dbReference>
<dbReference type="InterPro" id="IPR044730">
    <property type="entry name" value="RNase_H-like_dom_plant"/>
</dbReference>
<proteinExistence type="predicted"/>
<name>A0AAW2D8H8_9ROSI</name>
<keyword evidence="4" id="KW-1185">Reference proteome</keyword>
<keyword evidence="1" id="KW-0812">Transmembrane</keyword>
<dbReference type="InterPro" id="IPR012337">
    <property type="entry name" value="RNaseH-like_sf"/>
</dbReference>
<dbReference type="GO" id="GO:0004523">
    <property type="term" value="F:RNA-DNA hybrid ribonuclease activity"/>
    <property type="evidence" value="ECO:0007669"/>
    <property type="project" value="InterPro"/>
</dbReference>
<protein>
    <recommendedName>
        <fullName evidence="2">RNase H type-1 domain-containing protein</fullName>
    </recommendedName>
</protein>
<evidence type="ECO:0000256" key="1">
    <source>
        <dbReference type="SAM" id="Phobius"/>
    </source>
</evidence>
<reference evidence="3 4" key="1">
    <citation type="submission" date="2024-01" db="EMBL/GenBank/DDBJ databases">
        <title>A telomere-to-telomere, gap-free genome of sweet tea (Lithocarpus litseifolius).</title>
        <authorList>
            <person name="Zhou J."/>
        </authorList>
    </citation>
    <scope>NUCLEOTIDE SEQUENCE [LARGE SCALE GENOMIC DNA]</scope>
    <source>
        <strain evidence="3">Zhou-2022a</strain>
        <tissue evidence="3">Leaf</tissue>
    </source>
</reference>
<evidence type="ECO:0000259" key="2">
    <source>
        <dbReference type="Pfam" id="PF13456"/>
    </source>
</evidence>
<dbReference type="PANTHER" id="PTHR47074">
    <property type="entry name" value="BNAC02G40300D PROTEIN"/>
    <property type="match status" value="1"/>
</dbReference>
<sequence length="226" mass="24941">MVAVALDQYALGAIVVLVFTLAVAIYSLVAVKKKVAKEAPNYGKLRKLESEEEKQSPAWVRSWTDYRGKQSSKKCLLMQSLNCLPSKLKILAASLPTFVLVAYLRDSAGRIIGACSKNIKAPLEAMEAEAKAVEFGLHFAGDFMIQEFVLESDSLTLINALKETSPPPSSIAAVVYGSLSDSHNFCQVEFSHVRRQANRPTHLLAKYALGIDDFSVWFLVKLNKLF</sequence>
<dbReference type="InterPro" id="IPR052929">
    <property type="entry name" value="RNase_H-like_EbsB-rel"/>
</dbReference>
<evidence type="ECO:0000313" key="3">
    <source>
        <dbReference type="EMBL" id="KAL0006702.1"/>
    </source>
</evidence>
<feature type="transmembrane region" description="Helical" evidence="1">
    <location>
        <begin position="12"/>
        <end position="31"/>
    </location>
</feature>
<dbReference type="Gene3D" id="3.30.420.10">
    <property type="entry name" value="Ribonuclease H-like superfamily/Ribonuclease H"/>
    <property type="match status" value="1"/>
</dbReference>
<dbReference type="InterPro" id="IPR002156">
    <property type="entry name" value="RNaseH_domain"/>
</dbReference>
<dbReference type="Pfam" id="PF13456">
    <property type="entry name" value="RVT_3"/>
    <property type="match status" value="1"/>
</dbReference>
<dbReference type="EMBL" id="JAZDWU010000003">
    <property type="protein sequence ID" value="KAL0006702.1"/>
    <property type="molecule type" value="Genomic_DNA"/>
</dbReference>
<dbReference type="AlphaFoldDB" id="A0AAW2D8H8"/>
<organism evidence="3 4">
    <name type="scientific">Lithocarpus litseifolius</name>
    <dbReference type="NCBI Taxonomy" id="425828"/>
    <lineage>
        <taxon>Eukaryota</taxon>
        <taxon>Viridiplantae</taxon>
        <taxon>Streptophyta</taxon>
        <taxon>Embryophyta</taxon>
        <taxon>Tracheophyta</taxon>
        <taxon>Spermatophyta</taxon>
        <taxon>Magnoliopsida</taxon>
        <taxon>eudicotyledons</taxon>
        <taxon>Gunneridae</taxon>
        <taxon>Pentapetalae</taxon>
        <taxon>rosids</taxon>
        <taxon>fabids</taxon>
        <taxon>Fagales</taxon>
        <taxon>Fagaceae</taxon>
        <taxon>Lithocarpus</taxon>
    </lineage>
</organism>
<feature type="domain" description="RNase H type-1" evidence="2">
    <location>
        <begin position="102"/>
        <end position="208"/>
    </location>
</feature>